<dbReference type="Proteomes" id="UP000179797">
    <property type="component" value="Unassembled WGS sequence"/>
</dbReference>
<organism evidence="1 2">
    <name type="scientific">Flammeovirga pacifica</name>
    <dbReference type="NCBI Taxonomy" id="915059"/>
    <lineage>
        <taxon>Bacteria</taxon>
        <taxon>Pseudomonadati</taxon>
        <taxon>Bacteroidota</taxon>
        <taxon>Cytophagia</taxon>
        <taxon>Cytophagales</taxon>
        <taxon>Flammeovirgaceae</taxon>
        <taxon>Flammeovirga</taxon>
    </lineage>
</organism>
<reference evidence="1 2" key="1">
    <citation type="journal article" date="2012" name="Int. J. Syst. Evol. Microbiol.">
        <title>Flammeovirga pacifica sp. nov., isolated from deep-sea sediment.</title>
        <authorList>
            <person name="Xu H."/>
            <person name="Fu Y."/>
            <person name="Yang N."/>
            <person name="Ding Z."/>
            <person name="Lai Q."/>
            <person name="Zeng R."/>
        </authorList>
    </citation>
    <scope>NUCLEOTIDE SEQUENCE [LARGE SCALE GENOMIC DNA]</scope>
    <source>
        <strain evidence="2">DSM 24597 / LMG 26175 / WPAGA1</strain>
    </source>
</reference>
<keyword evidence="2" id="KW-1185">Reference proteome</keyword>
<comment type="caution">
    <text evidence="1">The sequence shown here is derived from an EMBL/GenBank/DDBJ whole genome shotgun (WGS) entry which is preliminary data.</text>
</comment>
<dbReference type="STRING" id="915059.NH26_20800"/>
<gene>
    <name evidence="1" type="ORF">NH26_20800</name>
</gene>
<dbReference type="AlphaFoldDB" id="A0A1S1YSP5"/>
<accession>A0A1S1YSP5</accession>
<evidence type="ECO:0000313" key="1">
    <source>
        <dbReference type="EMBL" id="OHX64051.1"/>
    </source>
</evidence>
<dbReference type="EMBL" id="JRYR02000002">
    <property type="protein sequence ID" value="OHX64051.1"/>
    <property type="molecule type" value="Genomic_DNA"/>
</dbReference>
<name>A0A1S1YSP5_FLAPC</name>
<evidence type="ECO:0000313" key="2">
    <source>
        <dbReference type="Proteomes" id="UP000179797"/>
    </source>
</evidence>
<proteinExistence type="predicted"/>
<protein>
    <submittedName>
        <fullName evidence="1">Uncharacterized protein</fullName>
    </submittedName>
</protein>
<sequence>MICLFFTSQAHVGEKINQLSRTSLSSIKGTSFQNDDAVKLIDDYLVFNQENQVDYLYNPNNGELVLYLKDGLQKVEVMDYHITSQITNVDFKVNDKIILHVSYYTDSGKILLTRSKQYSEFWEEYIPVITEL</sequence>